<keyword evidence="4" id="KW-1185">Reference proteome</keyword>
<reference evidence="3 4" key="1">
    <citation type="submission" date="2019-07" db="EMBL/GenBank/DDBJ databases">
        <title>New species of Amycolatopsis and Streptomyces.</title>
        <authorList>
            <person name="Duangmal K."/>
            <person name="Teo W.F.A."/>
            <person name="Lipun K."/>
        </authorList>
    </citation>
    <scope>NUCLEOTIDE SEQUENCE [LARGE SCALE GENOMIC DNA]</scope>
    <source>
        <strain evidence="3 4">JCM 30562</strain>
    </source>
</reference>
<evidence type="ECO:0000313" key="3">
    <source>
        <dbReference type="EMBL" id="TVT16445.1"/>
    </source>
</evidence>
<gene>
    <name evidence="3" type="ORF">FNH06_34605</name>
</gene>
<evidence type="ECO:0000313" key="4">
    <source>
        <dbReference type="Proteomes" id="UP000318578"/>
    </source>
</evidence>
<dbReference type="InterPro" id="IPR046633">
    <property type="entry name" value="DUF6745"/>
</dbReference>
<evidence type="ECO:0000259" key="2">
    <source>
        <dbReference type="Pfam" id="PF20530"/>
    </source>
</evidence>
<dbReference type="Proteomes" id="UP000318578">
    <property type="component" value="Unassembled WGS sequence"/>
</dbReference>
<feature type="domain" description="DUF6745" evidence="2">
    <location>
        <begin position="92"/>
        <end position="229"/>
    </location>
</feature>
<dbReference type="Pfam" id="PF20530">
    <property type="entry name" value="DUF6745"/>
    <property type="match status" value="1"/>
</dbReference>
<dbReference type="AlphaFoldDB" id="A0A557ZWR3"/>
<proteinExistence type="predicted"/>
<name>A0A557ZWR3_9PSEU</name>
<evidence type="ECO:0000256" key="1">
    <source>
        <dbReference type="SAM" id="MobiDB-lite"/>
    </source>
</evidence>
<accession>A0A557ZWR3</accession>
<comment type="caution">
    <text evidence="3">The sequence shown here is derived from an EMBL/GenBank/DDBJ whole genome shotgun (WGS) entry which is preliminary data.</text>
</comment>
<dbReference type="EMBL" id="VJZA01000102">
    <property type="protein sequence ID" value="TVT16445.1"/>
    <property type="molecule type" value="Genomic_DNA"/>
</dbReference>
<protein>
    <recommendedName>
        <fullName evidence="2">DUF6745 domain-containing protein</fullName>
    </recommendedName>
</protein>
<feature type="region of interest" description="Disordered" evidence="1">
    <location>
        <begin position="74"/>
        <end position="96"/>
    </location>
</feature>
<dbReference type="OrthoDB" id="871648at2"/>
<sequence length="234" mass="25537">MSDRRGLVPPATASGVAFRSVENRLATTVSRLRARLNRRLGRPGEDDLVSHVDIEIHGVLRRVARTGPAASIRARLGRDPPAPVPGSTNGKVRPHDRDGRAIVFPDGWAVHAWHGTPVPARMIESPTPERIAAERNVEVRWCALERLSWTAYAERANLTHVAESADPGNPGHVLRLCDGPFGQVLSAVNGSSEPDGTHRLHGLRIPPWLDDPVDAAAWTYGLTGERYAQLLRPT</sequence>
<dbReference type="RefSeq" id="WP_144644459.1">
    <property type="nucleotide sequence ID" value="NZ_BNAX01000006.1"/>
</dbReference>
<organism evidence="3 4">
    <name type="scientific">Amycolatopsis acidiphila</name>
    <dbReference type="NCBI Taxonomy" id="715473"/>
    <lineage>
        <taxon>Bacteria</taxon>
        <taxon>Bacillati</taxon>
        <taxon>Actinomycetota</taxon>
        <taxon>Actinomycetes</taxon>
        <taxon>Pseudonocardiales</taxon>
        <taxon>Pseudonocardiaceae</taxon>
        <taxon>Amycolatopsis</taxon>
    </lineage>
</organism>